<dbReference type="Proteomes" id="UP000295431">
    <property type="component" value="Unassembled WGS sequence"/>
</dbReference>
<comment type="caution">
    <text evidence="2">The sequence shown here is derived from an EMBL/GenBank/DDBJ whole genome shotgun (WGS) entry which is preliminary data.</text>
</comment>
<organism evidence="2 3">
    <name type="scientific">Actinomadura bangladeshensis</name>
    <dbReference type="NCBI Taxonomy" id="453573"/>
    <lineage>
        <taxon>Bacteria</taxon>
        <taxon>Bacillati</taxon>
        <taxon>Actinomycetota</taxon>
        <taxon>Actinomycetes</taxon>
        <taxon>Streptosporangiales</taxon>
        <taxon>Thermomonosporaceae</taxon>
        <taxon>Actinomadura</taxon>
    </lineage>
</organism>
<feature type="compositionally biased region" description="Basic and acidic residues" evidence="1">
    <location>
        <begin position="1"/>
        <end position="15"/>
    </location>
</feature>
<evidence type="ECO:0000313" key="2">
    <source>
        <dbReference type="EMBL" id="TDC15085.1"/>
    </source>
</evidence>
<dbReference type="InterPro" id="IPR053842">
    <property type="entry name" value="NikA-like"/>
</dbReference>
<gene>
    <name evidence="2" type="primary">mobC</name>
    <name evidence="2" type="ORF">E1284_16310</name>
</gene>
<reference evidence="2 3" key="1">
    <citation type="submission" date="2019-03" db="EMBL/GenBank/DDBJ databases">
        <title>Draft genome sequences of novel Actinobacteria.</title>
        <authorList>
            <person name="Sahin N."/>
            <person name="Ay H."/>
            <person name="Saygin H."/>
        </authorList>
    </citation>
    <scope>NUCLEOTIDE SEQUENCE [LARGE SCALE GENOMIC DNA]</scope>
    <source>
        <strain evidence="2 3">DSM 45347</strain>
    </source>
</reference>
<keyword evidence="3" id="KW-1185">Reference proteome</keyword>
<dbReference type="EMBL" id="SMJW01000072">
    <property type="protein sequence ID" value="TDC15085.1"/>
    <property type="molecule type" value="Genomic_DNA"/>
</dbReference>
<protein>
    <submittedName>
        <fullName evidence="2">Plasmid mobilization relaxosome protein MobC</fullName>
    </submittedName>
</protein>
<feature type="region of interest" description="Disordered" evidence="1">
    <location>
        <begin position="1"/>
        <end position="25"/>
    </location>
</feature>
<evidence type="ECO:0000256" key="1">
    <source>
        <dbReference type="SAM" id="MobiDB-lite"/>
    </source>
</evidence>
<dbReference type="OrthoDB" id="3477599at2"/>
<evidence type="ECO:0000313" key="3">
    <source>
        <dbReference type="Proteomes" id="UP000295431"/>
    </source>
</evidence>
<proteinExistence type="predicted"/>
<sequence>MTTDKRGNDRSEPLQRRAKLGGGRRRERELRIRVSDQEYVEIHEAATRAGLACSAFVAKTVRTAIRKQRPVDGALVALHAELRNASRQVNAVGVNLNQLVRHANAYNEVPESVSWLAAYCFQVVRRAEAVIVELGRRLP</sequence>
<accession>A0A4R4NZP5</accession>
<dbReference type="RefSeq" id="WP_131939940.1">
    <property type="nucleotide sequence ID" value="NZ_BAAAMX010000037.1"/>
</dbReference>
<dbReference type="Pfam" id="PF21983">
    <property type="entry name" value="NikA-like"/>
    <property type="match status" value="1"/>
</dbReference>
<dbReference type="AlphaFoldDB" id="A0A4R4NZP5"/>
<name>A0A4R4NZP5_9ACTN</name>